<name>A0A2H8TV83_9HEMI</name>
<evidence type="ECO:0000256" key="1">
    <source>
        <dbReference type="SAM" id="MobiDB-lite"/>
    </source>
</evidence>
<dbReference type="AlphaFoldDB" id="A0A2H8TV83"/>
<dbReference type="OrthoDB" id="6618110at2759"/>
<sequence>MLSAIKRARVRVRLDAPGNVRKQKRIISIAAWQARWDRSDRGRWTHRLLPDVGRWLTKPPLTLTFRLTQMLSEHGCYRSYLERFNRADDSYCVYCPDPDDTVEHTVFICPRWLDDRARMTKIMRRSPNVGDVEEILCGPLPHALPEDAEARRRISKQAETNRLEFIRMVETILSTKEKDEHEDEALQRAQGNVRTARL</sequence>
<dbReference type="EMBL" id="GFXV01005667">
    <property type="protein sequence ID" value="MBW17472.1"/>
    <property type="molecule type" value="Transcribed_RNA"/>
</dbReference>
<evidence type="ECO:0000313" key="2">
    <source>
        <dbReference type="EMBL" id="MBW17472.1"/>
    </source>
</evidence>
<evidence type="ECO:0008006" key="3">
    <source>
        <dbReference type="Google" id="ProtNLM"/>
    </source>
</evidence>
<reference evidence="2" key="1">
    <citation type="submission" date="2017-10" db="EMBL/GenBank/DDBJ databases">
        <title>Transcriptome Assembly of Sugarcane Aphid Adults.</title>
        <authorList>
            <person name="Scully E.D."/>
            <person name="Palmer N.A."/>
            <person name="Geib S.M."/>
            <person name="Sarath G."/>
            <person name="Sattler S.E."/>
        </authorList>
    </citation>
    <scope>NUCLEOTIDE SEQUENCE</scope>
    <source>
        <tissue evidence="2">Whole body</tissue>
    </source>
</reference>
<feature type="compositionally biased region" description="Polar residues" evidence="1">
    <location>
        <begin position="189"/>
        <end position="198"/>
    </location>
</feature>
<protein>
    <recommendedName>
        <fullName evidence="3">Retrovirus-related Pol polyprotein from type-1 retrotransposable element R1</fullName>
    </recommendedName>
</protein>
<gene>
    <name evidence="2" type="primary">Y2R2_7</name>
</gene>
<proteinExistence type="predicted"/>
<accession>A0A2H8TV83</accession>
<organism evidence="2">
    <name type="scientific">Melanaphis sacchari</name>
    <dbReference type="NCBI Taxonomy" id="742174"/>
    <lineage>
        <taxon>Eukaryota</taxon>
        <taxon>Metazoa</taxon>
        <taxon>Ecdysozoa</taxon>
        <taxon>Arthropoda</taxon>
        <taxon>Hexapoda</taxon>
        <taxon>Insecta</taxon>
        <taxon>Pterygota</taxon>
        <taxon>Neoptera</taxon>
        <taxon>Paraneoptera</taxon>
        <taxon>Hemiptera</taxon>
        <taxon>Sternorrhyncha</taxon>
        <taxon>Aphidomorpha</taxon>
        <taxon>Aphidoidea</taxon>
        <taxon>Aphididae</taxon>
        <taxon>Aphidini</taxon>
        <taxon>Melanaphis</taxon>
    </lineage>
</organism>
<feature type="region of interest" description="Disordered" evidence="1">
    <location>
        <begin position="178"/>
        <end position="198"/>
    </location>
</feature>